<sequence length="329" mass="36812">MDPSQVEIPPLKDLTIENITENVHLINSRCPNPRLKYLMKSLVKHVHDFARETRLSTDEWMAAIQFLTQVGQICTDVRQEFILLSDVIGLSLLVDSIDHPKPASSTEGTVLGPFHTHDAMTESNGGTLSHDPDGEPCLVICTVKDTSGKPIPGAKIDIWETDSKGFYDVQYAGRQEPDGRAVMQSDDEGNFWFNAIVPVPYPIPHDGPIGKLLKLLKRHPYRPSHMHFMFDKPGYDHLITALYLRGDPYETSDAVFGVKESLIVDLKTVTPKQAKEYGVAEGCRLLTYDFVLVSDEEARSLREKEAMTAMEKLGLRMKLLDGLPVPDVD</sequence>
<dbReference type="GeneID" id="25410000"/>
<dbReference type="Pfam" id="PF04444">
    <property type="entry name" value="Dioxygenase_N"/>
    <property type="match status" value="1"/>
</dbReference>
<dbReference type="GO" id="GO:0009712">
    <property type="term" value="P:catechol-containing compound metabolic process"/>
    <property type="evidence" value="ECO:0007669"/>
    <property type="project" value="InterPro"/>
</dbReference>
<dbReference type="GO" id="GO:0018576">
    <property type="term" value="F:catechol 1,2-dioxygenase activity"/>
    <property type="evidence" value="ECO:0007669"/>
    <property type="project" value="InterPro"/>
</dbReference>
<evidence type="ECO:0000256" key="5">
    <source>
        <dbReference type="ARBA" id="ARBA00023002"/>
    </source>
</evidence>
<dbReference type="InterPro" id="IPR015889">
    <property type="entry name" value="Intradiol_dOase_core"/>
</dbReference>
<evidence type="ECO:0000313" key="10">
    <source>
        <dbReference type="Proteomes" id="UP000027730"/>
    </source>
</evidence>
<accession>A0A074WM13</accession>
<dbReference type="PANTHER" id="PTHR33711">
    <property type="entry name" value="DIOXYGENASE, PUTATIVE (AFU_ORTHOLOGUE AFUA_2G02910)-RELATED"/>
    <property type="match status" value="1"/>
</dbReference>
<evidence type="ECO:0000313" key="9">
    <source>
        <dbReference type="EMBL" id="KEQ74173.1"/>
    </source>
</evidence>
<dbReference type="InterPro" id="IPR000627">
    <property type="entry name" value="Intradiol_dOase_C"/>
</dbReference>
<dbReference type="PANTHER" id="PTHR33711:SF7">
    <property type="entry name" value="INTRADIOL RING-CLEAVAGE DIOXYGENASES DOMAIN-CONTAINING PROTEIN-RELATED"/>
    <property type="match status" value="1"/>
</dbReference>
<evidence type="ECO:0000256" key="4">
    <source>
        <dbReference type="ARBA" id="ARBA00022964"/>
    </source>
</evidence>
<dbReference type="AlphaFoldDB" id="A0A074WM13"/>
<keyword evidence="4 9" id="KW-0223">Dioxygenase</keyword>
<dbReference type="Gene3D" id="2.60.130.10">
    <property type="entry name" value="Aromatic compound dioxygenase"/>
    <property type="match status" value="1"/>
</dbReference>
<keyword evidence="3" id="KW-0479">Metal-binding</keyword>
<dbReference type="SUPFAM" id="SSF49482">
    <property type="entry name" value="Aromatic compound dioxygenase"/>
    <property type="match status" value="1"/>
</dbReference>
<keyword evidence="10" id="KW-1185">Reference proteome</keyword>
<reference evidence="9 10" key="1">
    <citation type="journal article" date="2014" name="BMC Genomics">
        <title>Genome sequencing of four Aureobasidium pullulans varieties: biotechnological potential, stress tolerance, and description of new species.</title>
        <authorList>
            <person name="Gostin Ar C."/>
            <person name="Ohm R.A."/>
            <person name="Kogej T."/>
            <person name="Sonjak S."/>
            <person name="Turk M."/>
            <person name="Zajc J."/>
            <person name="Zalar P."/>
            <person name="Grube M."/>
            <person name="Sun H."/>
            <person name="Han J."/>
            <person name="Sharma A."/>
            <person name="Chiniquy J."/>
            <person name="Ngan C.Y."/>
            <person name="Lipzen A."/>
            <person name="Barry K."/>
            <person name="Grigoriev I.V."/>
            <person name="Gunde-Cimerman N."/>
        </authorList>
    </citation>
    <scope>NUCLEOTIDE SEQUENCE [LARGE SCALE GENOMIC DNA]</scope>
    <source>
        <strain evidence="9 10">CBS 147.97</strain>
    </source>
</reference>
<evidence type="ECO:0000256" key="6">
    <source>
        <dbReference type="ARBA" id="ARBA00023004"/>
    </source>
</evidence>
<protein>
    <submittedName>
        <fullName evidence="9">Cathecol 1,2-dioxygenase</fullName>
    </submittedName>
</protein>
<feature type="domain" description="Catechol dioxygenase N-terminal" evidence="8">
    <location>
        <begin position="32"/>
        <end position="105"/>
    </location>
</feature>
<dbReference type="Pfam" id="PF00775">
    <property type="entry name" value="Dioxygenase_C"/>
    <property type="match status" value="1"/>
</dbReference>
<dbReference type="InterPro" id="IPR039390">
    <property type="entry name" value="1_2-HQD/HQD"/>
</dbReference>
<dbReference type="InterPro" id="IPR050770">
    <property type="entry name" value="Intradiol_RC_Dioxygenase"/>
</dbReference>
<dbReference type="RefSeq" id="XP_013428450.1">
    <property type="nucleotide sequence ID" value="XM_013572996.1"/>
</dbReference>
<evidence type="ECO:0000259" key="8">
    <source>
        <dbReference type="Pfam" id="PF04444"/>
    </source>
</evidence>
<dbReference type="OrthoDB" id="5238185at2759"/>
<dbReference type="CDD" id="cd03461">
    <property type="entry name" value="1_2-HQD"/>
    <property type="match status" value="1"/>
</dbReference>
<keyword evidence="5" id="KW-0560">Oxidoreductase</keyword>
<dbReference type="Proteomes" id="UP000027730">
    <property type="component" value="Unassembled WGS sequence"/>
</dbReference>
<evidence type="ECO:0000256" key="2">
    <source>
        <dbReference type="ARBA" id="ARBA00007825"/>
    </source>
</evidence>
<organism evidence="9 10">
    <name type="scientific">Aureobasidium namibiae CBS 147.97</name>
    <dbReference type="NCBI Taxonomy" id="1043004"/>
    <lineage>
        <taxon>Eukaryota</taxon>
        <taxon>Fungi</taxon>
        <taxon>Dikarya</taxon>
        <taxon>Ascomycota</taxon>
        <taxon>Pezizomycotina</taxon>
        <taxon>Dothideomycetes</taxon>
        <taxon>Dothideomycetidae</taxon>
        <taxon>Dothideales</taxon>
        <taxon>Saccotheciaceae</taxon>
        <taxon>Aureobasidium</taxon>
    </lineage>
</organism>
<dbReference type="EMBL" id="KL584707">
    <property type="protein sequence ID" value="KEQ74173.1"/>
    <property type="molecule type" value="Genomic_DNA"/>
</dbReference>
<comment type="cofactor">
    <cofactor evidence="1">
        <name>Fe(3+)</name>
        <dbReference type="ChEBI" id="CHEBI:29034"/>
    </cofactor>
</comment>
<evidence type="ECO:0000256" key="1">
    <source>
        <dbReference type="ARBA" id="ARBA00001965"/>
    </source>
</evidence>
<dbReference type="STRING" id="1043004.A0A074WM13"/>
<dbReference type="HOGENOM" id="CLU_046727_2_0_1"/>
<gene>
    <name evidence="9" type="ORF">M436DRAFT_43744</name>
</gene>
<evidence type="ECO:0000259" key="7">
    <source>
        <dbReference type="Pfam" id="PF00775"/>
    </source>
</evidence>
<comment type="similarity">
    <text evidence="2">Belongs to the intradiol ring-cleavage dioxygenase family.</text>
</comment>
<evidence type="ECO:0000256" key="3">
    <source>
        <dbReference type="ARBA" id="ARBA00022723"/>
    </source>
</evidence>
<name>A0A074WM13_9PEZI</name>
<dbReference type="GO" id="GO:0008199">
    <property type="term" value="F:ferric iron binding"/>
    <property type="evidence" value="ECO:0007669"/>
    <property type="project" value="InterPro"/>
</dbReference>
<proteinExistence type="inferred from homology"/>
<dbReference type="InterPro" id="IPR007535">
    <property type="entry name" value="Catechol_dOase_N"/>
</dbReference>
<keyword evidence="6" id="KW-0408">Iron</keyword>
<feature type="domain" description="Intradiol ring-cleavage dioxygenases" evidence="7">
    <location>
        <begin position="113"/>
        <end position="292"/>
    </location>
</feature>